<gene>
    <name evidence="1" type="ORF">LNKW23_47250</name>
</gene>
<sequence length="54" mass="5892">MKRSRVGDEQIIAVIKENEAGAKVDEPCRRHDIGTATVCSWRKTFGGMAASDAK</sequence>
<dbReference type="Proteomes" id="UP001239909">
    <property type="component" value="Unassembled WGS sequence"/>
</dbReference>
<accession>A0ABQ6LTS8</accession>
<organism evidence="1 2">
    <name type="scientific">Paralimibaculum aggregatum</name>
    <dbReference type="NCBI Taxonomy" id="3036245"/>
    <lineage>
        <taxon>Bacteria</taxon>
        <taxon>Pseudomonadati</taxon>
        <taxon>Pseudomonadota</taxon>
        <taxon>Alphaproteobacteria</taxon>
        <taxon>Rhodobacterales</taxon>
        <taxon>Paracoccaceae</taxon>
        <taxon>Paralimibaculum</taxon>
    </lineage>
</organism>
<reference evidence="1 2" key="1">
    <citation type="submission" date="2023-04" db="EMBL/GenBank/DDBJ databases">
        <title>Marinoamorphus aggregata gen. nov., sp. Nov., isolate from tissue of brittle star Ophioplocus japonicus.</title>
        <authorList>
            <person name="Kawano K."/>
            <person name="Sawayama S."/>
            <person name="Nakagawa S."/>
        </authorList>
    </citation>
    <scope>NUCLEOTIDE SEQUENCE [LARGE SCALE GENOMIC DNA]</scope>
    <source>
        <strain evidence="1 2">NKW23</strain>
    </source>
</reference>
<protein>
    <recommendedName>
        <fullName evidence="3">Transposase</fullName>
    </recommendedName>
</protein>
<name>A0ABQ6LTS8_9RHOB</name>
<evidence type="ECO:0000313" key="2">
    <source>
        <dbReference type="Proteomes" id="UP001239909"/>
    </source>
</evidence>
<evidence type="ECO:0000313" key="1">
    <source>
        <dbReference type="EMBL" id="GMG85503.1"/>
    </source>
</evidence>
<keyword evidence="2" id="KW-1185">Reference proteome</keyword>
<comment type="caution">
    <text evidence="1">The sequence shown here is derived from an EMBL/GenBank/DDBJ whole genome shotgun (WGS) entry which is preliminary data.</text>
</comment>
<dbReference type="RefSeq" id="WP_285674873.1">
    <property type="nucleotide sequence ID" value="NZ_BSYI01000070.1"/>
</dbReference>
<dbReference type="EMBL" id="BSYI01000070">
    <property type="protein sequence ID" value="GMG85503.1"/>
    <property type="molecule type" value="Genomic_DNA"/>
</dbReference>
<evidence type="ECO:0008006" key="3">
    <source>
        <dbReference type="Google" id="ProtNLM"/>
    </source>
</evidence>
<proteinExistence type="predicted"/>
<dbReference type="InterPro" id="IPR002514">
    <property type="entry name" value="Transposase_8"/>
</dbReference>
<dbReference type="Pfam" id="PF01527">
    <property type="entry name" value="HTH_Tnp_1"/>
    <property type="match status" value="1"/>
</dbReference>